<name>A0ABQ1SLM3_9FLAO</name>
<dbReference type="Proteomes" id="UP000599179">
    <property type="component" value="Unassembled WGS sequence"/>
</dbReference>
<feature type="region of interest" description="Disordered" evidence="1">
    <location>
        <begin position="78"/>
        <end position="121"/>
    </location>
</feature>
<feature type="compositionally biased region" description="Basic and acidic residues" evidence="1">
    <location>
        <begin position="31"/>
        <end position="40"/>
    </location>
</feature>
<keyword evidence="3" id="KW-1185">Reference proteome</keyword>
<feature type="compositionally biased region" description="Basic and acidic residues" evidence="1">
    <location>
        <begin position="108"/>
        <end position="121"/>
    </location>
</feature>
<proteinExistence type="predicted"/>
<dbReference type="EMBL" id="BMGM01000009">
    <property type="protein sequence ID" value="GGE41160.1"/>
    <property type="molecule type" value="Genomic_DNA"/>
</dbReference>
<sequence>MNTTLKQSKDKKKSSDGSKQKKDNNSQQAKILDKRSDNKNLLELQKKADAFVDHDASKLPEKKTPAVTKKIEVSPKEISAGETITASKESEIKKTTPLEEESTATATEDGKELSPSLDKKERSFLAKNGDEIVDNVSVGASSAGGVGKGVSMLNKKQDPAKEGSSIMEKTKEVFNKASSKTNFFKILSKIPGIAKPLVTAYNNIQSAIAKKSQWVEFEKATIDPKTKEKKAGAPKEAEYGLSKIWKGFVRTIKNVIMAISDFTANLLLLIPGAQLVAGPWKAFNTVVGAIESVFKGGKSVYQWIRGEKKDVNSVSLLDKAIKGDQASLELIYNLKLDSICGSGFSFIDSIAKNTQSAKDYIKVKLGWSEEQASRIVDMTQTGGPKSVEELKTQLQVIASKEDSKKLIINDLKEAMTGYGT</sequence>
<dbReference type="RefSeq" id="WP_188459128.1">
    <property type="nucleotide sequence ID" value="NZ_BMGM01000009.1"/>
</dbReference>
<accession>A0ABQ1SLM3</accession>
<gene>
    <name evidence="2" type="ORF">GCM10010832_21490</name>
</gene>
<evidence type="ECO:0000313" key="3">
    <source>
        <dbReference type="Proteomes" id="UP000599179"/>
    </source>
</evidence>
<evidence type="ECO:0000256" key="1">
    <source>
        <dbReference type="SAM" id="MobiDB-lite"/>
    </source>
</evidence>
<protein>
    <submittedName>
        <fullName evidence="2">Uncharacterized protein</fullName>
    </submittedName>
</protein>
<feature type="region of interest" description="Disordered" evidence="1">
    <location>
        <begin position="1"/>
        <end position="40"/>
    </location>
</feature>
<comment type="caution">
    <text evidence="2">The sequence shown here is derived from an EMBL/GenBank/DDBJ whole genome shotgun (WGS) entry which is preliminary data.</text>
</comment>
<feature type="compositionally biased region" description="Basic and acidic residues" evidence="1">
    <location>
        <begin position="88"/>
        <end position="97"/>
    </location>
</feature>
<feature type="compositionally biased region" description="Basic and acidic residues" evidence="1">
    <location>
        <begin position="13"/>
        <end position="24"/>
    </location>
</feature>
<reference evidence="3" key="1">
    <citation type="journal article" date="2019" name="Int. J. Syst. Evol. Microbiol.">
        <title>The Global Catalogue of Microorganisms (GCM) 10K type strain sequencing project: providing services to taxonomists for standard genome sequencing and annotation.</title>
        <authorList>
            <consortium name="The Broad Institute Genomics Platform"/>
            <consortium name="The Broad Institute Genome Sequencing Center for Infectious Disease"/>
            <person name="Wu L."/>
            <person name="Ma J."/>
        </authorList>
    </citation>
    <scope>NUCLEOTIDE SEQUENCE [LARGE SCALE GENOMIC DNA]</scope>
    <source>
        <strain evidence="3">CGMCC 1.12931</strain>
    </source>
</reference>
<organism evidence="2 3">
    <name type="scientific">Psychroflexus planctonicus</name>
    <dbReference type="NCBI Taxonomy" id="1526575"/>
    <lineage>
        <taxon>Bacteria</taxon>
        <taxon>Pseudomonadati</taxon>
        <taxon>Bacteroidota</taxon>
        <taxon>Flavobacteriia</taxon>
        <taxon>Flavobacteriales</taxon>
        <taxon>Flavobacteriaceae</taxon>
        <taxon>Psychroflexus</taxon>
    </lineage>
</organism>
<evidence type="ECO:0000313" key="2">
    <source>
        <dbReference type="EMBL" id="GGE41160.1"/>
    </source>
</evidence>